<keyword evidence="2" id="KW-0862">Zinc</keyword>
<feature type="compositionally biased region" description="Polar residues" evidence="7">
    <location>
        <begin position="360"/>
        <end position="372"/>
    </location>
</feature>
<feature type="region of interest" description="Disordered" evidence="7">
    <location>
        <begin position="80"/>
        <end position="120"/>
    </location>
</feature>
<dbReference type="Pfam" id="PF00172">
    <property type="entry name" value="Zn_clus"/>
    <property type="match status" value="1"/>
</dbReference>
<evidence type="ECO:0000256" key="4">
    <source>
        <dbReference type="ARBA" id="ARBA00023125"/>
    </source>
</evidence>
<keyword evidence="3" id="KW-0805">Transcription regulation</keyword>
<feature type="region of interest" description="Disordered" evidence="7">
    <location>
        <begin position="49"/>
        <end position="68"/>
    </location>
</feature>
<evidence type="ECO:0000256" key="1">
    <source>
        <dbReference type="ARBA" id="ARBA00022723"/>
    </source>
</evidence>
<keyword evidence="4" id="KW-0238">DNA-binding</keyword>
<organism evidence="9 10">
    <name type="scientific">Penicillium ucsense</name>
    <dbReference type="NCBI Taxonomy" id="2839758"/>
    <lineage>
        <taxon>Eukaryota</taxon>
        <taxon>Fungi</taxon>
        <taxon>Dikarya</taxon>
        <taxon>Ascomycota</taxon>
        <taxon>Pezizomycotina</taxon>
        <taxon>Eurotiomycetes</taxon>
        <taxon>Eurotiomycetidae</taxon>
        <taxon>Eurotiales</taxon>
        <taxon>Aspergillaceae</taxon>
        <taxon>Penicillium</taxon>
    </lineage>
</organism>
<dbReference type="Pfam" id="PF04082">
    <property type="entry name" value="Fungal_trans"/>
    <property type="match status" value="1"/>
</dbReference>
<protein>
    <submittedName>
        <fullName evidence="9">Fungal Zn(2)-Cys(6) binuclear cluster domain-containing protein</fullName>
    </submittedName>
</protein>
<accession>A0A8J8W9V9</accession>
<name>A0A8J8W9V9_9EURO</name>
<dbReference type="PROSITE" id="PS50048">
    <property type="entry name" value="ZN2_CY6_FUNGAL_2"/>
    <property type="match status" value="1"/>
</dbReference>
<keyword evidence="5" id="KW-0804">Transcription</keyword>
<dbReference type="InterPro" id="IPR007219">
    <property type="entry name" value="XnlR_reg_dom"/>
</dbReference>
<feature type="compositionally biased region" description="Low complexity" evidence="7">
    <location>
        <begin position="80"/>
        <end position="104"/>
    </location>
</feature>
<dbReference type="Gene3D" id="4.10.240.10">
    <property type="entry name" value="Zn(2)-C6 fungal-type DNA-binding domain"/>
    <property type="match status" value="1"/>
</dbReference>
<dbReference type="GO" id="GO:0003677">
    <property type="term" value="F:DNA binding"/>
    <property type="evidence" value="ECO:0007669"/>
    <property type="project" value="UniProtKB-KW"/>
</dbReference>
<evidence type="ECO:0000256" key="2">
    <source>
        <dbReference type="ARBA" id="ARBA00022833"/>
    </source>
</evidence>
<dbReference type="SMART" id="SM00906">
    <property type="entry name" value="Fungal_trans"/>
    <property type="match status" value="1"/>
</dbReference>
<keyword evidence="1" id="KW-0479">Metal-binding</keyword>
<evidence type="ECO:0000313" key="10">
    <source>
        <dbReference type="Proteomes" id="UP000631181"/>
    </source>
</evidence>
<evidence type="ECO:0000256" key="7">
    <source>
        <dbReference type="SAM" id="MobiDB-lite"/>
    </source>
</evidence>
<dbReference type="GO" id="GO:0006351">
    <property type="term" value="P:DNA-templated transcription"/>
    <property type="evidence" value="ECO:0007669"/>
    <property type="project" value="InterPro"/>
</dbReference>
<dbReference type="InterPro" id="IPR036864">
    <property type="entry name" value="Zn2-C6_fun-type_DNA-bd_sf"/>
</dbReference>
<evidence type="ECO:0000259" key="8">
    <source>
        <dbReference type="PROSITE" id="PS50048"/>
    </source>
</evidence>
<evidence type="ECO:0000256" key="6">
    <source>
        <dbReference type="ARBA" id="ARBA00023242"/>
    </source>
</evidence>
<feature type="region of interest" description="Disordered" evidence="7">
    <location>
        <begin position="334"/>
        <end position="372"/>
    </location>
</feature>
<dbReference type="InterPro" id="IPR001138">
    <property type="entry name" value="Zn2Cys6_DnaBD"/>
</dbReference>
<evidence type="ECO:0000256" key="5">
    <source>
        <dbReference type="ARBA" id="ARBA00023163"/>
    </source>
</evidence>
<comment type="caution">
    <text evidence="9">The sequence shown here is derived from an EMBL/GenBank/DDBJ whole genome shotgun (WGS) entry which is preliminary data.</text>
</comment>
<dbReference type="AlphaFoldDB" id="A0A8J8W9V9"/>
<dbReference type="CDD" id="cd12148">
    <property type="entry name" value="fungal_TF_MHR"/>
    <property type="match status" value="1"/>
</dbReference>
<dbReference type="PANTHER" id="PTHR31779:SF5">
    <property type="entry name" value="ZN(II)2CYS6 TRANSCRIPTION FACTOR (EUROFUNG)"/>
    <property type="match status" value="1"/>
</dbReference>
<feature type="domain" description="Zn(2)-C6 fungal-type" evidence="8">
    <location>
        <begin position="13"/>
        <end position="42"/>
    </location>
</feature>
<feature type="compositionally biased region" description="Low complexity" evidence="7">
    <location>
        <begin position="338"/>
        <end position="349"/>
    </location>
</feature>
<dbReference type="InterPro" id="IPR052478">
    <property type="entry name" value="Metabolite_Synth_Reg"/>
</dbReference>
<dbReference type="PANTHER" id="PTHR31779">
    <property type="entry name" value="2-NITROPROPANE DIOXYGENASE FAMILY, PUTATIVE (AFU_ORTHOLOGUE AFUA_2G17430)-RELATED"/>
    <property type="match status" value="1"/>
</dbReference>
<keyword evidence="10" id="KW-1185">Reference proteome</keyword>
<keyword evidence="6" id="KW-0539">Nucleus</keyword>
<dbReference type="GO" id="GO:0009410">
    <property type="term" value="P:response to xenobiotic stimulus"/>
    <property type="evidence" value="ECO:0007669"/>
    <property type="project" value="TreeGrafter"/>
</dbReference>
<dbReference type="GO" id="GO:0000981">
    <property type="term" value="F:DNA-binding transcription factor activity, RNA polymerase II-specific"/>
    <property type="evidence" value="ECO:0007669"/>
    <property type="project" value="InterPro"/>
</dbReference>
<sequence>MTDPPPRKRSRAACLSCQSRKRKCSGEQPCSTCAQAGVACVFSDLPRKRRTRPGVGYRTSLPGQNSAHERLVLSSDLDGGLSSAAPVARPAPSSVAGSAPSPGSHLRVKEPRPGSDSLEANSGAAFVRKLGLRIDPARAPRLHLFAWNVGERRESQRHASTQADGRGLPGSVVQILSEQEMRRLAGIYFEKVHPCYAFLDQGTVSAGISQRWSSTTSSIERPASMTRDQPYDVVLLGVAALGLLFSCRELSSQEAYVVDTARFLLERSILGPDSPTMDTVTGWVLRTAYLRMTASPHAAWMASCTLMHLVEAAGLHIESESADSEATGLIQTTSSQINNNNNNNNNDNNKLLNHPYSPVINRSSAHSSTASPTLDANIRRRIYGMARHLNTWISFDLGRSRVVLHGASSHPPLPSPLPSSTTTPTNTDLYHLLPLSESLDPTGPTPQNLPELETALTAVLTLSYTEPSLVLVQCNLMLCIYRRVRALNAHAPLPGRALDRILELGARGLRAARAMVTATCPWHQVANVPFQVLCTLLAIDSRAALALLAEAMLTLREVLTAYDTEVMREAYSTAYLLIALHQRRKEDDTRALAEVLRANAAAAAGTGTETEAQNEAAVGGKEGAPVDTNGSAADLGMNVNANANADVNDISARAEVGGKISAQGEATGKARAQDVLGPVSDAELSWLGDLMIDMPSLQNFDLDQFLLTDVPWPLPEMGI</sequence>
<dbReference type="OrthoDB" id="9986881at2759"/>
<dbReference type="EMBL" id="WIWV01000004">
    <property type="protein sequence ID" value="KAF7719572.1"/>
    <property type="molecule type" value="Genomic_DNA"/>
</dbReference>
<dbReference type="SMART" id="SM00066">
    <property type="entry name" value="GAL4"/>
    <property type="match status" value="1"/>
</dbReference>
<evidence type="ECO:0000313" key="9">
    <source>
        <dbReference type="EMBL" id="KAF7719572.1"/>
    </source>
</evidence>
<proteinExistence type="predicted"/>
<evidence type="ECO:0000256" key="3">
    <source>
        <dbReference type="ARBA" id="ARBA00023015"/>
    </source>
</evidence>
<dbReference type="Proteomes" id="UP000631181">
    <property type="component" value="Unassembled WGS sequence"/>
</dbReference>
<dbReference type="SUPFAM" id="SSF57701">
    <property type="entry name" value="Zn2/Cys6 DNA-binding domain"/>
    <property type="match status" value="1"/>
</dbReference>
<dbReference type="GO" id="GO:0008270">
    <property type="term" value="F:zinc ion binding"/>
    <property type="evidence" value="ECO:0007669"/>
    <property type="project" value="InterPro"/>
</dbReference>
<dbReference type="CDD" id="cd00067">
    <property type="entry name" value="GAL4"/>
    <property type="match status" value="1"/>
</dbReference>
<gene>
    <name evidence="9" type="ORF">PECM_005469</name>
</gene>
<reference evidence="9" key="1">
    <citation type="journal article" date="2020" name="Front. Microbiol.">
        <title>Gene regulatory networks of Penicillium echinulatum 2HH and Penicillium oxalicum 114-2 inferred by a computational biology approach.</title>
        <authorList>
            <person name="Lenz A.R."/>
            <person name="Galan-Vasquez E."/>
            <person name="Balbinot E."/>
            <person name="De Abreu F.P."/>
            <person name="De Oliveira N.S."/>
            <person name="Da Rosa L.O."/>
            <person name="De Avila E Silva S."/>
            <person name="Camassola M."/>
            <person name="Dillon A.J.P."/>
            <person name="Perez-Rueda E."/>
        </authorList>
    </citation>
    <scope>NUCLEOTIDE SEQUENCE</scope>
    <source>
        <strain evidence="9">S1M29</strain>
    </source>
</reference>